<dbReference type="EMBL" id="CAKKNE010000003">
    <property type="protein sequence ID" value="CAH0372636.1"/>
    <property type="molecule type" value="Genomic_DNA"/>
</dbReference>
<dbReference type="AlphaFoldDB" id="A0A8J2SKL3"/>
<keyword evidence="2" id="KW-1185">Reference proteome</keyword>
<reference evidence="1" key="1">
    <citation type="submission" date="2021-11" db="EMBL/GenBank/DDBJ databases">
        <authorList>
            <consortium name="Genoscope - CEA"/>
            <person name="William W."/>
        </authorList>
    </citation>
    <scope>NUCLEOTIDE SEQUENCE</scope>
</reference>
<evidence type="ECO:0000313" key="2">
    <source>
        <dbReference type="Proteomes" id="UP000789595"/>
    </source>
</evidence>
<organism evidence="1 2">
    <name type="scientific">Pelagomonas calceolata</name>
    <dbReference type="NCBI Taxonomy" id="35677"/>
    <lineage>
        <taxon>Eukaryota</taxon>
        <taxon>Sar</taxon>
        <taxon>Stramenopiles</taxon>
        <taxon>Ochrophyta</taxon>
        <taxon>Pelagophyceae</taxon>
        <taxon>Pelagomonadales</taxon>
        <taxon>Pelagomonadaceae</taxon>
        <taxon>Pelagomonas</taxon>
    </lineage>
</organism>
<evidence type="ECO:0000313" key="1">
    <source>
        <dbReference type="EMBL" id="CAH0372636.1"/>
    </source>
</evidence>
<accession>A0A8J2SKL3</accession>
<dbReference type="Proteomes" id="UP000789595">
    <property type="component" value="Unassembled WGS sequence"/>
</dbReference>
<sequence>MIRPYWCPGNYNVADFFSKLLEKGLFTMHAHRFGMNFEETIVGKLAEVYQTVHLKEFTDFPKKDEKDPTTVFTDIHFEKKSVAYEAYHLSHGLCL</sequence>
<proteinExistence type="predicted"/>
<gene>
    <name evidence="1" type="ORF">PECAL_3P26470</name>
</gene>
<comment type="caution">
    <text evidence="1">The sequence shown here is derived from an EMBL/GenBank/DDBJ whole genome shotgun (WGS) entry which is preliminary data.</text>
</comment>
<protein>
    <submittedName>
        <fullName evidence="1">Uncharacterized protein</fullName>
    </submittedName>
</protein>
<name>A0A8J2SKL3_9STRA</name>